<organism evidence="7 8">
    <name type="scientific">Rhabdonatronobacter sediminivivens</name>
    <dbReference type="NCBI Taxonomy" id="2743469"/>
    <lineage>
        <taxon>Bacteria</taxon>
        <taxon>Pseudomonadati</taxon>
        <taxon>Pseudomonadota</taxon>
        <taxon>Alphaproteobacteria</taxon>
        <taxon>Rhodobacterales</taxon>
        <taxon>Paracoccaceae</taxon>
        <taxon>Rhabdonatronobacter</taxon>
    </lineage>
</organism>
<gene>
    <name evidence="7" type="ORF">HUK65_16220</name>
</gene>
<name>A0A7Z0I224_9RHOB</name>
<dbReference type="Pfam" id="PF07298">
    <property type="entry name" value="NnrU"/>
    <property type="match status" value="1"/>
</dbReference>
<dbReference type="RefSeq" id="WP_179907324.1">
    <property type="nucleotide sequence ID" value="NZ_JACBXS010000050.1"/>
</dbReference>
<reference evidence="7 8" key="1">
    <citation type="journal article" date="2000" name="Arch. Microbiol.">
        <title>Rhodobaca bogoriensis gen. nov. and sp. nov., an alkaliphilic purple nonsulfur bacterium from African Rift Valley soda lakes.</title>
        <authorList>
            <person name="Milford A.D."/>
            <person name="Achenbach L.A."/>
            <person name="Jung D.O."/>
            <person name="Madigan M.T."/>
        </authorList>
    </citation>
    <scope>NUCLEOTIDE SEQUENCE [LARGE SCALE GENOMIC DNA]</scope>
    <source>
        <strain evidence="7 8">2376</strain>
    </source>
</reference>
<evidence type="ECO:0000256" key="2">
    <source>
        <dbReference type="ARBA" id="ARBA00022692"/>
    </source>
</evidence>
<dbReference type="Proteomes" id="UP000529417">
    <property type="component" value="Unassembled WGS sequence"/>
</dbReference>
<sequence>MGNLILVLGVALWSVPHLFKRLIPERRAAMGEAGKGIVAISVLAGIVLMVIGYRLAEPIWLWVAPPVLTHINNLLVLIGFYLFAVSGLQTNLARRIRHPQLSGFKAWAVAHLLVVGTLQGVILFGGLLAWAVVSVILINRANRAWTPPPPAPVWKEGAAVVVALVLTAVVGWIHGWIGPWPFG</sequence>
<dbReference type="AlphaFoldDB" id="A0A7Z0I224"/>
<evidence type="ECO:0000313" key="7">
    <source>
        <dbReference type="EMBL" id="NYS26532.1"/>
    </source>
</evidence>
<proteinExistence type="predicted"/>
<keyword evidence="3 5" id="KW-1133">Transmembrane helix</keyword>
<evidence type="ECO:0000256" key="1">
    <source>
        <dbReference type="ARBA" id="ARBA00004141"/>
    </source>
</evidence>
<keyword evidence="8" id="KW-1185">Reference proteome</keyword>
<feature type="transmembrane region" description="Helical" evidence="5">
    <location>
        <begin position="158"/>
        <end position="177"/>
    </location>
</feature>
<evidence type="ECO:0000256" key="3">
    <source>
        <dbReference type="ARBA" id="ARBA00022989"/>
    </source>
</evidence>
<comment type="caution">
    <text evidence="7">The sequence shown here is derived from an EMBL/GenBank/DDBJ whole genome shotgun (WGS) entry which is preliminary data.</text>
</comment>
<evidence type="ECO:0000313" key="8">
    <source>
        <dbReference type="Proteomes" id="UP000529417"/>
    </source>
</evidence>
<dbReference type="EMBL" id="JACBXS010000050">
    <property type="protein sequence ID" value="NYS26532.1"/>
    <property type="molecule type" value="Genomic_DNA"/>
</dbReference>
<evidence type="ECO:0000256" key="4">
    <source>
        <dbReference type="ARBA" id="ARBA00023136"/>
    </source>
</evidence>
<feature type="transmembrane region" description="Helical" evidence="5">
    <location>
        <begin position="67"/>
        <end position="88"/>
    </location>
</feature>
<dbReference type="GO" id="GO:0016020">
    <property type="term" value="C:membrane"/>
    <property type="evidence" value="ECO:0007669"/>
    <property type="project" value="UniProtKB-SubCell"/>
</dbReference>
<accession>A0A7Z0I224</accession>
<dbReference type="InterPro" id="IPR009915">
    <property type="entry name" value="NnrU_dom"/>
</dbReference>
<keyword evidence="4 5" id="KW-0472">Membrane</keyword>
<evidence type="ECO:0000259" key="6">
    <source>
        <dbReference type="Pfam" id="PF07298"/>
    </source>
</evidence>
<feature type="transmembrane region" description="Helical" evidence="5">
    <location>
        <begin position="36"/>
        <end position="55"/>
    </location>
</feature>
<feature type="transmembrane region" description="Helical" evidence="5">
    <location>
        <begin position="108"/>
        <end position="138"/>
    </location>
</feature>
<comment type="subcellular location">
    <subcellularLocation>
        <location evidence="1">Membrane</location>
        <topology evidence="1">Multi-pass membrane protein</topology>
    </subcellularLocation>
</comment>
<keyword evidence="2 5" id="KW-0812">Transmembrane</keyword>
<evidence type="ECO:0000256" key="5">
    <source>
        <dbReference type="SAM" id="Phobius"/>
    </source>
</evidence>
<protein>
    <recommendedName>
        <fullName evidence="6">NnrU domain-containing protein</fullName>
    </recommendedName>
</protein>
<feature type="domain" description="NnrU" evidence="6">
    <location>
        <begin position="5"/>
        <end position="178"/>
    </location>
</feature>